<evidence type="ECO:0000256" key="6">
    <source>
        <dbReference type="ARBA" id="ARBA00022989"/>
    </source>
</evidence>
<gene>
    <name evidence="9" type="ORF">CBE89_10960</name>
</gene>
<feature type="transmembrane region" description="Helical" evidence="8">
    <location>
        <begin position="197"/>
        <end position="217"/>
    </location>
</feature>
<evidence type="ECO:0000256" key="4">
    <source>
        <dbReference type="ARBA" id="ARBA00022475"/>
    </source>
</evidence>
<feature type="transmembrane region" description="Helical" evidence="8">
    <location>
        <begin position="59"/>
        <end position="76"/>
    </location>
</feature>
<evidence type="ECO:0000256" key="8">
    <source>
        <dbReference type="SAM" id="Phobius"/>
    </source>
</evidence>
<evidence type="ECO:0000256" key="7">
    <source>
        <dbReference type="ARBA" id="ARBA00023136"/>
    </source>
</evidence>
<feature type="transmembrane region" description="Helical" evidence="8">
    <location>
        <begin position="304"/>
        <end position="322"/>
    </location>
</feature>
<dbReference type="GO" id="GO:0033214">
    <property type="term" value="P:siderophore-iron import into cell"/>
    <property type="evidence" value="ECO:0007669"/>
    <property type="project" value="TreeGrafter"/>
</dbReference>
<sequence length="330" mass="33244">MAAKKTAVIIGLLAATALAVVASVMFGVRTISPSDALSALGGSTATASESAAYLRVPRTVLALFVGAALAMSGTTFQAMTRNPLADPGIFGVLSGASLAVVVGIAFFGLSRPVPTMIAAIIGSFAAATFVYVVGSLGRGGATPLKLALSGAATAAACSSMVSAVLLPRTDVMDKFRFWQIGSVGGAQWSQIGMAVPFLVIGLIIVLACATGLNALALGDDVATGLGINVLRTRLLSAVGAVILCGTATAIAGPIAFVGLIVPHVMRLVLGTDHRLLLPMTGLAGAFLLVAADTVGRVVAKPSEVAVGILTPLLGAPLFIWIVRRTKVRDL</sequence>
<accession>A0A2Z2J5Q4</accession>
<dbReference type="InterPro" id="IPR000522">
    <property type="entry name" value="ABC_transptr_permease_BtuC"/>
</dbReference>
<feature type="transmembrane region" description="Helical" evidence="8">
    <location>
        <begin position="237"/>
        <end position="263"/>
    </location>
</feature>
<proteinExistence type="inferred from homology"/>
<dbReference type="InterPro" id="IPR037294">
    <property type="entry name" value="ABC_BtuC-like"/>
</dbReference>
<evidence type="ECO:0000256" key="2">
    <source>
        <dbReference type="ARBA" id="ARBA00007935"/>
    </source>
</evidence>
<keyword evidence="3" id="KW-0813">Transport</keyword>
<reference evidence="9 10" key="1">
    <citation type="submission" date="2017-05" db="EMBL/GenBank/DDBJ databases">
        <title>Complete genome sequence of Corynebacterium striatum KC-Na-1 isolated from Neophocaena asiaeorientalis in Korea.</title>
        <authorList>
            <person name="Kim J.H."/>
            <person name="Lee K."/>
        </authorList>
    </citation>
    <scope>NUCLEOTIDE SEQUENCE [LARGE SCALE GENOMIC DNA]</scope>
    <source>
        <strain evidence="9 10">KC-Na-01</strain>
    </source>
</reference>
<organism evidence="9 10">
    <name type="scientific">Corynebacterium striatum</name>
    <dbReference type="NCBI Taxonomy" id="43770"/>
    <lineage>
        <taxon>Bacteria</taxon>
        <taxon>Bacillati</taxon>
        <taxon>Actinomycetota</taxon>
        <taxon>Actinomycetes</taxon>
        <taxon>Mycobacteriales</taxon>
        <taxon>Corynebacteriaceae</taxon>
        <taxon>Corynebacterium</taxon>
    </lineage>
</organism>
<feature type="transmembrane region" description="Helical" evidence="8">
    <location>
        <begin position="88"/>
        <end position="109"/>
    </location>
</feature>
<dbReference type="Pfam" id="PF01032">
    <property type="entry name" value="FecCD"/>
    <property type="match status" value="1"/>
</dbReference>
<feature type="transmembrane region" description="Helical" evidence="8">
    <location>
        <begin position="275"/>
        <end position="298"/>
    </location>
</feature>
<evidence type="ECO:0000256" key="1">
    <source>
        <dbReference type="ARBA" id="ARBA00004651"/>
    </source>
</evidence>
<evidence type="ECO:0000256" key="5">
    <source>
        <dbReference type="ARBA" id="ARBA00022692"/>
    </source>
</evidence>
<dbReference type="KEGG" id="cstr:CBE89_10960"/>
<evidence type="ECO:0000256" key="3">
    <source>
        <dbReference type="ARBA" id="ARBA00022448"/>
    </source>
</evidence>
<keyword evidence="4" id="KW-1003">Cell membrane</keyword>
<keyword evidence="5 8" id="KW-0812">Transmembrane</keyword>
<dbReference type="EMBL" id="CP021252">
    <property type="protein sequence ID" value="ART21951.1"/>
    <property type="molecule type" value="Genomic_DNA"/>
</dbReference>
<keyword evidence="6 8" id="KW-1133">Transmembrane helix</keyword>
<keyword evidence="7 8" id="KW-0472">Membrane</keyword>
<evidence type="ECO:0000313" key="10">
    <source>
        <dbReference type="Proteomes" id="UP000250197"/>
    </source>
</evidence>
<dbReference type="GO" id="GO:0022857">
    <property type="term" value="F:transmembrane transporter activity"/>
    <property type="evidence" value="ECO:0007669"/>
    <property type="project" value="InterPro"/>
</dbReference>
<evidence type="ECO:0000313" key="9">
    <source>
        <dbReference type="EMBL" id="ART21951.1"/>
    </source>
</evidence>
<comment type="similarity">
    <text evidence="2">Belongs to the binding-protein-dependent transport system permease family. FecCD subfamily.</text>
</comment>
<dbReference type="FunFam" id="1.10.3470.10:FF:000001">
    <property type="entry name" value="Vitamin B12 ABC transporter permease BtuC"/>
    <property type="match status" value="1"/>
</dbReference>
<comment type="subcellular location">
    <subcellularLocation>
        <location evidence="1">Cell membrane</location>
        <topology evidence="1">Multi-pass membrane protein</topology>
    </subcellularLocation>
</comment>
<dbReference type="PANTHER" id="PTHR30472">
    <property type="entry name" value="FERRIC ENTEROBACTIN TRANSPORT SYSTEM PERMEASE PROTEIN"/>
    <property type="match status" value="1"/>
</dbReference>
<dbReference type="Gene3D" id="1.10.3470.10">
    <property type="entry name" value="ABC transporter involved in vitamin B12 uptake, BtuC"/>
    <property type="match status" value="1"/>
</dbReference>
<name>A0A2Z2J5Q4_CORST</name>
<dbReference type="SUPFAM" id="SSF81345">
    <property type="entry name" value="ABC transporter involved in vitamin B12 uptake, BtuC"/>
    <property type="match status" value="1"/>
</dbReference>
<feature type="transmembrane region" description="Helical" evidence="8">
    <location>
        <begin position="146"/>
        <end position="166"/>
    </location>
</feature>
<dbReference type="Proteomes" id="UP000250197">
    <property type="component" value="Chromosome"/>
</dbReference>
<dbReference type="RefSeq" id="WP_086891980.1">
    <property type="nucleotide sequence ID" value="NZ_CP021252.1"/>
</dbReference>
<dbReference type="CDD" id="cd06550">
    <property type="entry name" value="TM_ABC_iron-siderophores_like"/>
    <property type="match status" value="1"/>
</dbReference>
<feature type="transmembrane region" description="Helical" evidence="8">
    <location>
        <begin position="116"/>
        <end position="134"/>
    </location>
</feature>
<feature type="transmembrane region" description="Helical" evidence="8">
    <location>
        <begin position="6"/>
        <end position="28"/>
    </location>
</feature>
<dbReference type="GO" id="GO:0005886">
    <property type="term" value="C:plasma membrane"/>
    <property type="evidence" value="ECO:0007669"/>
    <property type="project" value="UniProtKB-SubCell"/>
</dbReference>
<protein>
    <submittedName>
        <fullName evidence="9">Iron ABC transporter permease</fullName>
    </submittedName>
</protein>
<dbReference type="AlphaFoldDB" id="A0A2Z2J5Q4"/>
<dbReference type="PANTHER" id="PTHR30472:SF1">
    <property type="entry name" value="FE(3+) DICITRATE TRANSPORT SYSTEM PERMEASE PROTEIN FECC-RELATED"/>
    <property type="match status" value="1"/>
</dbReference>